<dbReference type="Gene3D" id="2.40.30.170">
    <property type="match status" value="1"/>
</dbReference>
<feature type="domain" description="CzcB-like barrel-sandwich hybrid" evidence="6">
    <location>
        <begin position="145"/>
        <end position="301"/>
    </location>
</feature>
<dbReference type="InterPro" id="IPR058649">
    <property type="entry name" value="CzcB_C"/>
</dbReference>
<feature type="domain" description="CzcB-like C-terminal circularly permuted SH3-like" evidence="7">
    <location>
        <begin position="387"/>
        <end position="448"/>
    </location>
</feature>
<feature type="domain" description="CusB-like beta-barrel" evidence="5">
    <location>
        <begin position="309"/>
        <end position="380"/>
    </location>
</feature>
<feature type="compositionally biased region" description="Basic and acidic residues" evidence="4">
    <location>
        <begin position="14"/>
        <end position="34"/>
    </location>
</feature>
<protein>
    <submittedName>
        <fullName evidence="8">Multidrug resistance protein MdtA</fullName>
    </submittedName>
</protein>
<dbReference type="Gene3D" id="2.40.420.20">
    <property type="match status" value="1"/>
</dbReference>
<feature type="region of interest" description="Disordered" evidence="4">
    <location>
        <begin position="14"/>
        <end position="40"/>
    </location>
</feature>
<evidence type="ECO:0000313" key="9">
    <source>
        <dbReference type="Proteomes" id="UP001055247"/>
    </source>
</evidence>
<evidence type="ECO:0000256" key="3">
    <source>
        <dbReference type="SAM" id="Coils"/>
    </source>
</evidence>
<dbReference type="GO" id="GO:0030313">
    <property type="term" value="C:cell envelope"/>
    <property type="evidence" value="ECO:0007669"/>
    <property type="project" value="TreeGrafter"/>
</dbReference>
<dbReference type="Pfam" id="PF25954">
    <property type="entry name" value="Beta-barrel_RND_2"/>
    <property type="match status" value="1"/>
</dbReference>
<dbReference type="Gene3D" id="1.10.287.470">
    <property type="entry name" value="Helix hairpin bin"/>
    <property type="match status" value="1"/>
</dbReference>
<evidence type="ECO:0000256" key="2">
    <source>
        <dbReference type="ARBA" id="ARBA00022448"/>
    </source>
</evidence>
<proteinExistence type="inferred from homology"/>
<dbReference type="Proteomes" id="UP001055247">
    <property type="component" value="Unassembled WGS sequence"/>
</dbReference>
<evidence type="ECO:0000259" key="6">
    <source>
        <dbReference type="Pfam" id="PF25973"/>
    </source>
</evidence>
<name>A0AAV4ZKX5_9HYPH</name>
<dbReference type="RefSeq" id="WP_082772887.1">
    <property type="nucleotide sequence ID" value="NZ_BPQO01000007.1"/>
</dbReference>
<evidence type="ECO:0000256" key="4">
    <source>
        <dbReference type="SAM" id="MobiDB-lite"/>
    </source>
</evidence>
<evidence type="ECO:0000259" key="5">
    <source>
        <dbReference type="Pfam" id="PF25954"/>
    </source>
</evidence>
<comment type="similarity">
    <text evidence="1">Belongs to the membrane fusion protein (MFP) (TC 8.A.1) family.</text>
</comment>
<dbReference type="GO" id="GO:0060003">
    <property type="term" value="P:copper ion export"/>
    <property type="evidence" value="ECO:0007669"/>
    <property type="project" value="TreeGrafter"/>
</dbReference>
<dbReference type="Pfam" id="PF25975">
    <property type="entry name" value="CzcB_C"/>
    <property type="match status" value="1"/>
</dbReference>
<dbReference type="NCBIfam" id="TIGR01730">
    <property type="entry name" value="RND_mfp"/>
    <property type="match status" value="1"/>
</dbReference>
<dbReference type="Pfam" id="PF25973">
    <property type="entry name" value="BSH_CzcB"/>
    <property type="match status" value="1"/>
</dbReference>
<dbReference type="AlphaFoldDB" id="A0AAV4ZKX5"/>
<keyword evidence="3" id="KW-0175">Coiled coil</keyword>
<dbReference type="PANTHER" id="PTHR30097">
    <property type="entry name" value="CATION EFFLUX SYSTEM PROTEIN CUSB"/>
    <property type="match status" value="1"/>
</dbReference>
<accession>A0AAV4ZKX5</accession>
<organism evidence="8 9">
    <name type="scientific">Methylobacterium hispanicum</name>
    <dbReference type="NCBI Taxonomy" id="270350"/>
    <lineage>
        <taxon>Bacteria</taxon>
        <taxon>Pseudomonadati</taxon>
        <taxon>Pseudomonadota</taxon>
        <taxon>Alphaproteobacteria</taxon>
        <taxon>Hyphomicrobiales</taxon>
        <taxon>Methylobacteriaceae</taxon>
        <taxon>Methylobacterium</taxon>
    </lineage>
</organism>
<reference evidence="8" key="2">
    <citation type="submission" date="2021-08" db="EMBL/GenBank/DDBJ databases">
        <authorList>
            <person name="Tani A."/>
            <person name="Ola A."/>
            <person name="Ogura Y."/>
            <person name="Katsura K."/>
            <person name="Hayashi T."/>
        </authorList>
    </citation>
    <scope>NUCLEOTIDE SEQUENCE</scope>
    <source>
        <strain evidence="8">DSM 16372</strain>
    </source>
</reference>
<dbReference type="PANTHER" id="PTHR30097:SF4">
    <property type="entry name" value="SLR6042 PROTEIN"/>
    <property type="match status" value="1"/>
</dbReference>
<dbReference type="Gene3D" id="2.40.50.100">
    <property type="match status" value="1"/>
</dbReference>
<evidence type="ECO:0000313" key="8">
    <source>
        <dbReference type="EMBL" id="GJD88690.1"/>
    </source>
</evidence>
<dbReference type="InterPro" id="IPR006143">
    <property type="entry name" value="RND_pump_MFP"/>
</dbReference>
<sequence length="460" mass="48049">MLLAVETVARVADEAERCPERSDAGHRVSPDPSRRRPRGGPPVRGLVLLALACALGAVAWWDRDAWEPSLGPVLVRLGLGASRADEAAASDDRAAPDAPAEADPNRVILDAAGQKRLGLAFGRAETRRIVLPVRAPGTVAFDERRVTHLKPRTPGRVLSLAVQPGDPVRAGQTLATLDAAGLLDARNGLAEARASLAEARAAEQVAETNLKRGQDLLKFGGVAQAEVDRRQVERARARAATLSAEAKVELYTAQYERLAPEPGAAPGTVALVSPIDGVVTSASVTLGEMVDTGRDAFTVADPAQILVLANLYGRDIAAVRAGDAARVRAPVPDHPEFAGRVRSVNAAVDPVSNTAPARIEIANPAGALRANMFVSVAIEADLGRTGVTIPAAAVQQTEGGPVAFVRAGEDRFEKRALTLGVQRADWVEVADGVAPGEQVVTEGSFGLKAVLLRALLGSTD</sequence>
<dbReference type="GO" id="GO:0016020">
    <property type="term" value="C:membrane"/>
    <property type="evidence" value="ECO:0007669"/>
    <property type="project" value="InterPro"/>
</dbReference>
<evidence type="ECO:0000256" key="1">
    <source>
        <dbReference type="ARBA" id="ARBA00009477"/>
    </source>
</evidence>
<dbReference type="FunFam" id="2.40.30.170:FF:000010">
    <property type="entry name" value="Efflux RND transporter periplasmic adaptor subunit"/>
    <property type="match status" value="1"/>
</dbReference>
<dbReference type="GO" id="GO:0022857">
    <property type="term" value="F:transmembrane transporter activity"/>
    <property type="evidence" value="ECO:0007669"/>
    <property type="project" value="InterPro"/>
</dbReference>
<gene>
    <name evidence="8" type="primary">mdtA_9</name>
    <name evidence="8" type="ORF">BHAOGJBA_2211</name>
</gene>
<comment type="caution">
    <text evidence="8">The sequence shown here is derived from an EMBL/GenBank/DDBJ whole genome shotgun (WGS) entry which is preliminary data.</text>
</comment>
<reference evidence="8" key="1">
    <citation type="journal article" date="2016" name="Front. Microbiol.">
        <title>Genome Sequence of the Piezophilic, Mesophilic Sulfate-Reducing Bacterium Desulfovibrio indicus J2T.</title>
        <authorList>
            <person name="Cao J."/>
            <person name="Maignien L."/>
            <person name="Shao Z."/>
            <person name="Alain K."/>
            <person name="Jebbar M."/>
        </authorList>
    </citation>
    <scope>NUCLEOTIDE SEQUENCE</scope>
    <source>
        <strain evidence="8">DSM 16372</strain>
    </source>
</reference>
<keyword evidence="2" id="KW-0813">Transport</keyword>
<dbReference type="GO" id="GO:0015679">
    <property type="term" value="P:plasma membrane copper ion transport"/>
    <property type="evidence" value="ECO:0007669"/>
    <property type="project" value="TreeGrafter"/>
</dbReference>
<dbReference type="EMBL" id="BPQO01000007">
    <property type="protein sequence ID" value="GJD88690.1"/>
    <property type="molecule type" value="Genomic_DNA"/>
</dbReference>
<evidence type="ECO:0000259" key="7">
    <source>
        <dbReference type="Pfam" id="PF25975"/>
    </source>
</evidence>
<dbReference type="InterPro" id="IPR058792">
    <property type="entry name" value="Beta-barrel_RND_2"/>
</dbReference>
<dbReference type="InterPro" id="IPR058647">
    <property type="entry name" value="BSH_CzcB-like"/>
</dbReference>
<dbReference type="SUPFAM" id="SSF111369">
    <property type="entry name" value="HlyD-like secretion proteins"/>
    <property type="match status" value="1"/>
</dbReference>
<dbReference type="InterPro" id="IPR051909">
    <property type="entry name" value="MFP_Cation_Efflux"/>
</dbReference>
<keyword evidence="9" id="KW-1185">Reference proteome</keyword>
<feature type="coiled-coil region" evidence="3">
    <location>
        <begin position="189"/>
        <end position="245"/>
    </location>
</feature>